<comment type="function">
    <text evidence="4">Catalyzes the transfer of a formyl group from 10-formyltetrahydrofolate to 5-phospho-ribosyl-glycinamide (GAR), producing 5-phospho-ribosyl-N-formylglycinamide (FGAR) and tetrahydrofolate.</text>
</comment>
<dbReference type="CDD" id="cd08645">
    <property type="entry name" value="FMT_core_GART"/>
    <property type="match status" value="1"/>
</dbReference>
<dbReference type="UniPathway" id="UPA00074">
    <property type="reaction ID" value="UER00126"/>
</dbReference>
<dbReference type="OrthoDB" id="9806170at2"/>
<comment type="caution">
    <text evidence="4">Lacks conserved residue(s) required for the propagation of feature annotation.</text>
</comment>
<dbReference type="EC" id="2.1.2.2" evidence="4"/>
<feature type="site" description="Raises pKa of active site His" evidence="4">
    <location>
        <position position="145"/>
    </location>
</feature>
<dbReference type="Gene3D" id="3.40.50.170">
    <property type="entry name" value="Formyl transferase, N-terminal domain"/>
    <property type="match status" value="1"/>
</dbReference>
<keyword evidence="7" id="KW-1185">Reference proteome</keyword>
<dbReference type="GO" id="GO:0004644">
    <property type="term" value="F:phosphoribosylglycinamide formyltransferase activity"/>
    <property type="evidence" value="ECO:0007669"/>
    <property type="project" value="UniProtKB-UniRule"/>
</dbReference>
<feature type="binding site" evidence="4">
    <location>
        <position position="102"/>
    </location>
    <ligand>
        <name>(6R)-10-formyltetrahydrofolate</name>
        <dbReference type="ChEBI" id="CHEBI:195366"/>
    </ligand>
</feature>
<dbReference type="HOGENOM" id="CLU_038395_1_3_10"/>
<dbReference type="GO" id="GO:0005829">
    <property type="term" value="C:cytosol"/>
    <property type="evidence" value="ECO:0007669"/>
    <property type="project" value="TreeGrafter"/>
</dbReference>
<protein>
    <recommendedName>
        <fullName evidence="4">Phosphoribosylglycinamide formyltransferase</fullName>
        <ecNumber evidence="4">2.1.2.2</ecNumber>
    </recommendedName>
    <alternativeName>
        <fullName evidence="4">5'-phosphoribosylglycinamide transformylase</fullName>
    </alternativeName>
    <alternativeName>
        <fullName evidence="4">GAR transformylase</fullName>
        <shortName evidence="4">GART</shortName>
    </alternativeName>
</protein>
<keyword evidence="2 4" id="KW-0808">Transferase</keyword>
<feature type="active site" description="Proton donor" evidence="4">
    <location>
        <position position="104"/>
    </location>
</feature>
<dbReference type="AlphaFoldDB" id="E0NQF6"/>
<dbReference type="NCBIfam" id="TIGR00639">
    <property type="entry name" value="PurN"/>
    <property type="match status" value="1"/>
</dbReference>
<dbReference type="STRING" id="862515.HMPREF0658_0407"/>
<dbReference type="GO" id="GO:0006189">
    <property type="term" value="P:'de novo' IMP biosynthetic process"/>
    <property type="evidence" value="ECO:0007669"/>
    <property type="project" value="UniProtKB-UniRule"/>
</dbReference>
<evidence type="ECO:0000259" key="5">
    <source>
        <dbReference type="Pfam" id="PF00551"/>
    </source>
</evidence>
<dbReference type="InterPro" id="IPR036477">
    <property type="entry name" value="Formyl_transf_N_sf"/>
</dbReference>
<feature type="domain" description="Formyl transferase N-terminal" evidence="5">
    <location>
        <begin position="3"/>
        <end position="181"/>
    </location>
</feature>
<comment type="similarity">
    <text evidence="4">Belongs to the GART family.</text>
</comment>
<dbReference type="PANTHER" id="PTHR43369">
    <property type="entry name" value="PHOSPHORIBOSYLGLYCINAMIDE FORMYLTRANSFERASE"/>
    <property type="match status" value="1"/>
</dbReference>
<name>E0NQF6_9BACT</name>
<dbReference type="InterPro" id="IPR002376">
    <property type="entry name" value="Formyl_transf_N"/>
</dbReference>
<dbReference type="EMBL" id="AEEI01000017">
    <property type="protein sequence ID" value="EFM02646.1"/>
    <property type="molecule type" value="Genomic_DNA"/>
</dbReference>
<evidence type="ECO:0000256" key="3">
    <source>
        <dbReference type="ARBA" id="ARBA00022755"/>
    </source>
</evidence>
<organism evidence="6 7">
    <name type="scientific">Hoylesella marshii DSM 16973 = JCM 13450</name>
    <dbReference type="NCBI Taxonomy" id="862515"/>
    <lineage>
        <taxon>Bacteria</taxon>
        <taxon>Pseudomonadati</taxon>
        <taxon>Bacteroidota</taxon>
        <taxon>Bacteroidia</taxon>
        <taxon>Bacteroidales</taxon>
        <taxon>Prevotellaceae</taxon>
        <taxon>Hoylesella</taxon>
    </lineage>
</organism>
<dbReference type="PANTHER" id="PTHR43369:SF2">
    <property type="entry name" value="PHOSPHORIBOSYLGLYCINAMIDE FORMYLTRANSFERASE"/>
    <property type="match status" value="1"/>
</dbReference>
<evidence type="ECO:0000313" key="6">
    <source>
        <dbReference type="EMBL" id="EFM02646.1"/>
    </source>
</evidence>
<dbReference type="HAMAP" id="MF_01930">
    <property type="entry name" value="PurN"/>
    <property type="match status" value="1"/>
</dbReference>
<dbReference type="SUPFAM" id="SSF53328">
    <property type="entry name" value="Formyltransferase"/>
    <property type="match status" value="1"/>
</dbReference>
<keyword evidence="3 4" id="KW-0658">Purine biosynthesis</keyword>
<evidence type="ECO:0000313" key="7">
    <source>
        <dbReference type="Proteomes" id="UP000004394"/>
    </source>
</evidence>
<evidence type="ECO:0000256" key="2">
    <source>
        <dbReference type="ARBA" id="ARBA00022679"/>
    </source>
</evidence>
<sequence>MKHIAIFVSGNGTNCENIIRHFAHSATVRVSLVVSNRADAYALVRAKRYDIPCAVMPKADFNNEQKLTALLQQHDIDFIVLAGFLLMVPHFLIARYPRAIINIHPALLPKFGGRGMYGHHVHEAVKAAGEHETGMTVHWVSDECDGGDIIAQFHTPLSPDDTPDDIAAKEHILEQKYFPFVIEKVLEGIEEMK</sequence>
<comment type="caution">
    <text evidence="6">The sequence shown here is derived from an EMBL/GenBank/DDBJ whole genome shotgun (WGS) entry which is preliminary data.</text>
</comment>
<dbReference type="eggNOG" id="COG0299">
    <property type="taxonomic scope" value="Bacteria"/>
</dbReference>
<reference evidence="6" key="1">
    <citation type="submission" date="2010-07" db="EMBL/GenBank/DDBJ databases">
        <authorList>
            <person name="Muzny D."/>
            <person name="Qin X."/>
            <person name="Deng J."/>
            <person name="Jiang H."/>
            <person name="Liu Y."/>
            <person name="Qu J."/>
            <person name="Song X.-Z."/>
            <person name="Zhang L."/>
            <person name="Thornton R."/>
            <person name="Coyle M."/>
            <person name="Francisco L."/>
            <person name="Jackson L."/>
            <person name="Javaid M."/>
            <person name="Korchina V."/>
            <person name="Kovar C."/>
            <person name="Mata R."/>
            <person name="Mathew T."/>
            <person name="Ngo R."/>
            <person name="Nguyen L."/>
            <person name="Nguyen N."/>
            <person name="Okwuonu G."/>
            <person name="Ongeri F."/>
            <person name="Pham C."/>
            <person name="Simmons D."/>
            <person name="Wilczek-Boney K."/>
            <person name="Hale W."/>
            <person name="Jakkamsetti A."/>
            <person name="Pham P."/>
            <person name="Ruth R."/>
            <person name="San Lucas F."/>
            <person name="Warren J."/>
            <person name="Zhang J."/>
            <person name="Zhao Z."/>
            <person name="Zhou C."/>
            <person name="Zhu D."/>
            <person name="Lee S."/>
            <person name="Bess C."/>
            <person name="Blankenburg K."/>
            <person name="Forbes L."/>
            <person name="Fu Q."/>
            <person name="Gubbala S."/>
            <person name="Hirani K."/>
            <person name="Jayaseelan J.C."/>
            <person name="Lara F."/>
            <person name="Munidasa M."/>
            <person name="Palculict T."/>
            <person name="Patil S."/>
            <person name="Pu L.-L."/>
            <person name="Saada N."/>
            <person name="Tang L."/>
            <person name="Weissenberger G."/>
            <person name="Zhu Y."/>
            <person name="Hemphill L."/>
            <person name="Shang Y."/>
            <person name="Youmans B."/>
            <person name="Ayvaz T."/>
            <person name="Ross M."/>
            <person name="Santibanez J."/>
            <person name="Aqrawi P."/>
            <person name="Gross S."/>
            <person name="Joshi V."/>
            <person name="Fowler G."/>
            <person name="Nazareth L."/>
            <person name="Reid J."/>
            <person name="Worley K."/>
            <person name="Petrosino J."/>
            <person name="Highlander S."/>
            <person name="Gibbs R."/>
        </authorList>
    </citation>
    <scope>NUCLEOTIDE SEQUENCE [LARGE SCALE GENOMIC DNA]</scope>
    <source>
        <strain evidence="6">DSM 16973</strain>
    </source>
</reference>
<dbReference type="Pfam" id="PF00551">
    <property type="entry name" value="Formyl_trans_N"/>
    <property type="match status" value="1"/>
</dbReference>
<dbReference type="RefSeq" id="WP_006948158.1">
    <property type="nucleotide sequence ID" value="NZ_BAJI01000020.1"/>
</dbReference>
<dbReference type="Proteomes" id="UP000004394">
    <property type="component" value="Unassembled WGS sequence"/>
</dbReference>
<gene>
    <name evidence="4 6" type="primary">purN</name>
    <name evidence="6" type="ORF">HMPREF0658_0407</name>
</gene>
<evidence type="ECO:0000256" key="1">
    <source>
        <dbReference type="ARBA" id="ARBA00005054"/>
    </source>
</evidence>
<accession>E0NQF6</accession>
<proteinExistence type="inferred from homology"/>
<dbReference type="InterPro" id="IPR004607">
    <property type="entry name" value="GART"/>
</dbReference>
<comment type="catalytic activity">
    <reaction evidence="4">
        <text>N(1)-(5-phospho-beta-D-ribosyl)glycinamide + (6R)-10-formyltetrahydrofolate = N(2)-formyl-N(1)-(5-phospho-beta-D-ribosyl)glycinamide + (6S)-5,6,7,8-tetrahydrofolate + H(+)</text>
        <dbReference type="Rhea" id="RHEA:15053"/>
        <dbReference type="ChEBI" id="CHEBI:15378"/>
        <dbReference type="ChEBI" id="CHEBI:57453"/>
        <dbReference type="ChEBI" id="CHEBI:143788"/>
        <dbReference type="ChEBI" id="CHEBI:147286"/>
        <dbReference type="ChEBI" id="CHEBI:195366"/>
        <dbReference type="EC" id="2.1.2.2"/>
    </reaction>
</comment>
<evidence type="ECO:0000256" key="4">
    <source>
        <dbReference type="HAMAP-Rule" id="MF_01930"/>
    </source>
</evidence>
<feature type="binding site" evidence="4">
    <location>
        <begin position="12"/>
        <end position="14"/>
    </location>
    <ligand>
        <name>N(1)-(5-phospho-beta-D-ribosyl)glycinamide</name>
        <dbReference type="ChEBI" id="CHEBI:143788"/>
    </ligand>
</feature>
<comment type="pathway">
    <text evidence="1 4">Purine metabolism; IMP biosynthesis via de novo pathway; N(2)-formyl-N(1)-(5-phospho-D-ribosyl)glycinamide from N(1)-(5-phospho-D-ribosyl)glycinamide (10-formyl THF route): step 1/1.</text>
</comment>